<evidence type="ECO:0000313" key="3">
    <source>
        <dbReference type="Proteomes" id="UP000218282"/>
    </source>
</evidence>
<dbReference type="NCBIfam" id="TIGR02114">
    <property type="entry name" value="coaB_strep"/>
    <property type="match status" value="1"/>
</dbReference>
<dbReference type="GO" id="GO:0016874">
    <property type="term" value="F:ligase activity"/>
    <property type="evidence" value="ECO:0007669"/>
    <property type="project" value="UniProtKB-KW"/>
</dbReference>
<evidence type="ECO:0000313" key="2">
    <source>
        <dbReference type="EMBL" id="PCS08814.1"/>
    </source>
</evidence>
<feature type="domain" description="DNA/pantothenate metabolism flavoprotein C-terminal" evidence="1">
    <location>
        <begin position="3"/>
        <end position="109"/>
    </location>
</feature>
<dbReference type="InterPro" id="IPR011848">
    <property type="entry name" value="CoaB_strep"/>
</dbReference>
<dbReference type="Gene3D" id="3.40.50.10300">
    <property type="entry name" value="CoaB-like"/>
    <property type="match status" value="1"/>
</dbReference>
<feature type="domain" description="DNA/pantothenate metabolism flavoprotein C-terminal" evidence="1">
    <location>
        <begin position="113"/>
        <end position="225"/>
    </location>
</feature>
<proteinExistence type="predicted"/>
<gene>
    <name evidence="2" type="ORF">RU86_GL000050</name>
</gene>
<accession>A0A2A5S5S3</accession>
<keyword evidence="2" id="KW-0436">Ligase</keyword>
<comment type="caution">
    <text evidence="2">The sequence shown here is derived from an EMBL/GenBank/DDBJ whole genome shotgun (WGS) entry which is preliminary data.</text>
</comment>
<dbReference type="SUPFAM" id="SSF102645">
    <property type="entry name" value="CoaB-like"/>
    <property type="match status" value="1"/>
</dbReference>
<dbReference type="EMBL" id="JXJW01000001">
    <property type="protein sequence ID" value="PCS08814.1"/>
    <property type="molecule type" value="Genomic_DNA"/>
</dbReference>
<evidence type="ECO:0000259" key="1">
    <source>
        <dbReference type="Pfam" id="PF04127"/>
    </source>
</evidence>
<dbReference type="GO" id="GO:0015937">
    <property type="term" value="P:coenzyme A biosynthetic process"/>
    <property type="evidence" value="ECO:0007669"/>
    <property type="project" value="UniProtKB-ARBA"/>
</dbReference>
<reference evidence="2 3" key="1">
    <citation type="submission" date="2014-12" db="EMBL/GenBank/DDBJ databases">
        <title>Draft genome sequences of 10 type strains of Lactococcus.</title>
        <authorList>
            <person name="Sun Z."/>
            <person name="Zhong Z."/>
            <person name="Liu W."/>
            <person name="Zhang W."/>
            <person name="Zhang H."/>
        </authorList>
    </citation>
    <scope>NUCLEOTIDE SEQUENCE [LARGE SCALE GENOMIC DNA]</scope>
    <source>
        <strain evidence="2 3">DSM 6634</strain>
    </source>
</reference>
<sequence>MTMRILITSGGTTEKIDQVRGITNFATGTLGKLLAEHFLAANHTVILLAGLTAVVPDPHLKLTIIRISDVTSLISSITKWIPLSDVCIHTMAVSDYTPVYMTDLDTVKQTPDLTDLLTKHNLEQKISSQQDYQVLFLKKTPKVIKMIKPLNPAIILVGFKLMVDVSTEQLIQTARQSLMTNKADYILANDLTTISETQHLGLLISQYDILEAQTKHDIAALIVSKSEETYDNYHDRRNR</sequence>
<dbReference type="AlphaFoldDB" id="A0A2A5S5S3"/>
<organism evidence="2 3">
    <name type="scientific">Pseudolactococcus piscium</name>
    <dbReference type="NCBI Taxonomy" id="1364"/>
    <lineage>
        <taxon>Bacteria</taxon>
        <taxon>Bacillati</taxon>
        <taxon>Bacillota</taxon>
        <taxon>Bacilli</taxon>
        <taxon>Lactobacillales</taxon>
        <taxon>Streptococcaceae</taxon>
        <taxon>Pseudolactococcus</taxon>
    </lineage>
</organism>
<dbReference type="InterPro" id="IPR007085">
    <property type="entry name" value="DNA/pantothenate-metab_flavo_C"/>
</dbReference>
<protein>
    <submittedName>
        <fullName evidence="2">Phosphopantothenate--cysteine ligase</fullName>
    </submittedName>
</protein>
<dbReference type="InterPro" id="IPR035929">
    <property type="entry name" value="CoaB-like_sf"/>
</dbReference>
<keyword evidence="3" id="KW-1185">Reference proteome</keyword>
<dbReference type="NCBIfam" id="NF005231">
    <property type="entry name" value="PRK06732.1"/>
    <property type="match status" value="1"/>
</dbReference>
<dbReference type="Proteomes" id="UP000218282">
    <property type="component" value="Unassembled WGS sequence"/>
</dbReference>
<name>A0A2A5S5S3_9LACT</name>
<dbReference type="Pfam" id="PF04127">
    <property type="entry name" value="DFP"/>
    <property type="match status" value="2"/>
</dbReference>